<feature type="transmembrane region" description="Helical" evidence="7">
    <location>
        <begin position="181"/>
        <end position="202"/>
    </location>
</feature>
<feature type="domain" description="SLC12A transporter C-terminal" evidence="9">
    <location>
        <begin position="723"/>
        <end position="959"/>
    </location>
</feature>
<dbReference type="EMBL" id="BRXW01000626">
    <property type="protein sequence ID" value="GMH70686.1"/>
    <property type="molecule type" value="Genomic_DNA"/>
</dbReference>
<proteinExistence type="inferred from homology"/>
<reference evidence="11" key="1">
    <citation type="journal article" date="2023" name="Commun. Biol.">
        <title>Genome analysis of Parmales, the sister group of diatoms, reveals the evolutionary specialization of diatoms from phago-mixotrophs to photoautotrophs.</title>
        <authorList>
            <person name="Ban H."/>
            <person name="Sato S."/>
            <person name="Yoshikawa S."/>
            <person name="Yamada K."/>
            <person name="Nakamura Y."/>
            <person name="Ichinomiya M."/>
            <person name="Sato N."/>
            <person name="Blanc-Mathieu R."/>
            <person name="Endo H."/>
            <person name="Kuwata A."/>
            <person name="Ogata H."/>
        </authorList>
    </citation>
    <scope>NUCLEOTIDE SEQUENCE [LARGE SCALE GENOMIC DNA]</scope>
    <source>
        <strain evidence="11">NIES 3700</strain>
    </source>
</reference>
<comment type="similarity">
    <text evidence="2">Belongs to the SLC12A transporter family.</text>
</comment>
<evidence type="ECO:0000256" key="4">
    <source>
        <dbReference type="ARBA" id="ARBA00022692"/>
    </source>
</evidence>
<dbReference type="GO" id="GO:0015377">
    <property type="term" value="F:chloride:monoatomic cation symporter activity"/>
    <property type="evidence" value="ECO:0007669"/>
    <property type="project" value="InterPro"/>
</dbReference>
<sequence>MFNRKKAGSSSAGGTEMTAMVPAGSKSVNFSLGSSEANERTSMQVNLFSSTQSGRQTVIDALCKDGVFKPNPNKTDAVGKDVGDIDIESGIATKAVKATEKLGTLFGVFLPCMQNILGVILFLRLPFITAQAGCIQATAVVLICVISTVLTGLSLSAIATNGKIQAGGPYYVISRNLGVEIGGALGILFYLGTTIAASMYVLGAVEAFQTAFSMKDQFFFDTQIESLILMFCISSVVNVGVKYVNMSSTVFLAVVFVSIFCLSLGVILFKADMFDGQLSSVDRVNNDNIGSNYQPDPDTGQDVSFFSLLALFYPSVTGIMAGSNRSAVLADPGRSIPTGTLGAIGCTTFIYIFTIWLFGTSLANDTLMNDKLIVTAVTYPHEIIVKIGIIMSCIGAGLQSMTGAPRLLAAIAEDDSIPFLRPFAPANPSDEPSRALWLTWFIASLPVLAGNLDFITPIITLFFLLMYAGVNFSCFILSVLKAPGFRPSFKYFHWSTSLFGTVWCLGLGLVISWYVTLVALFLFMLLYLYIRTQGAVKDWGDALRGLRYGIARDELLALAVKDNFHAKNWRPQMLVLVDIDENGNPLKPSLISFVGQLKKGRGLTMVASIFKGEVLDPETCEKARDAYAILKLHMKEEEVPGFVEVIPTNAPMSEAVWGAAIHSGLGPLSPNAVLMAWPDGASGKKAEEFVTTLKGLTNLNKAIFLMKGGETHPCVDDRVVAGETIDVWWVVHDGGLLLLTPFLLSKHKVWRAGAKVRLFAVLTDAKENPLQVQKALQKHLADVRIEATVTTVDLSDTSIAGDMRQVYSKTADMQARRELLRNLDNPSTMSQAAGRHEAEPSSHKTIAEVFSGMGMGMSQRAIANESDIAKSPIQPAEVKEARTKNNAKNLDEARMTTAVAFNKLVLQHSKGAKLVVTNLPLMRSVEFATDFVGYVETMLEGVDNAVMIRGAGKEVVTTYG</sequence>
<dbReference type="InterPro" id="IPR018491">
    <property type="entry name" value="SLC12_C"/>
</dbReference>
<organism evidence="10 11">
    <name type="scientific">Triparma laevis f. longispina</name>
    <dbReference type="NCBI Taxonomy" id="1714387"/>
    <lineage>
        <taxon>Eukaryota</taxon>
        <taxon>Sar</taxon>
        <taxon>Stramenopiles</taxon>
        <taxon>Ochrophyta</taxon>
        <taxon>Bolidophyceae</taxon>
        <taxon>Parmales</taxon>
        <taxon>Triparmaceae</taxon>
        <taxon>Triparma</taxon>
    </lineage>
</organism>
<dbReference type="AlphaFoldDB" id="A0A9W7ADH3"/>
<name>A0A9W7ADH3_9STRA</name>
<feature type="transmembrane region" description="Helical" evidence="7">
    <location>
        <begin position="248"/>
        <end position="269"/>
    </location>
</feature>
<dbReference type="Gene3D" id="1.20.1740.10">
    <property type="entry name" value="Amino acid/polyamine transporter I"/>
    <property type="match status" value="1"/>
</dbReference>
<evidence type="ECO:0000256" key="2">
    <source>
        <dbReference type="ARBA" id="ARBA00010593"/>
    </source>
</evidence>
<evidence type="ECO:0000256" key="5">
    <source>
        <dbReference type="ARBA" id="ARBA00022989"/>
    </source>
</evidence>
<feature type="transmembrane region" description="Helical" evidence="7">
    <location>
        <begin position="102"/>
        <end position="123"/>
    </location>
</feature>
<feature type="transmembrane region" description="Helical" evidence="7">
    <location>
        <begin position="501"/>
        <end position="530"/>
    </location>
</feature>
<feature type="transmembrane region" description="Helical" evidence="7">
    <location>
        <begin position="135"/>
        <end position="160"/>
    </location>
</feature>
<dbReference type="InterPro" id="IPR004841">
    <property type="entry name" value="AA-permease/SLC12A_dom"/>
</dbReference>
<dbReference type="InterPro" id="IPR004842">
    <property type="entry name" value="SLC12A_fam"/>
</dbReference>
<gene>
    <name evidence="10" type="ORF">TrLO_g13246</name>
</gene>
<evidence type="ECO:0000256" key="6">
    <source>
        <dbReference type="ARBA" id="ARBA00023136"/>
    </source>
</evidence>
<dbReference type="Pfam" id="PF03522">
    <property type="entry name" value="SLC12"/>
    <property type="match status" value="1"/>
</dbReference>
<dbReference type="GO" id="GO:0016020">
    <property type="term" value="C:membrane"/>
    <property type="evidence" value="ECO:0007669"/>
    <property type="project" value="UniProtKB-SubCell"/>
</dbReference>
<feature type="transmembrane region" description="Helical" evidence="7">
    <location>
        <begin position="303"/>
        <end position="323"/>
    </location>
</feature>
<feature type="transmembrane region" description="Helical" evidence="7">
    <location>
        <begin position="335"/>
        <end position="359"/>
    </location>
</feature>
<accession>A0A9W7ADH3</accession>
<dbReference type="OrthoDB" id="2020542at2759"/>
<dbReference type="Pfam" id="PF00324">
    <property type="entry name" value="AA_permease"/>
    <property type="match status" value="1"/>
</dbReference>
<feature type="domain" description="Amino acid permease/ SLC12A" evidence="8">
    <location>
        <begin position="107"/>
        <end position="574"/>
    </location>
</feature>
<evidence type="ECO:0000256" key="1">
    <source>
        <dbReference type="ARBA" id="ARBA00004141"/>
    </source>
</evidence>
<dbReference type="Proteomes" id="UP001165122">
    <property type="component" value="Unassembled WGS sequence"/>
</dbReference>
<evidence type="ECO:0000256" key="7">
    <source>
        <dbReference type="SAM" id="Phobius"/>
    </source>
</evidence>
<dbReference type="PANTHER" id="PTHR11827">
    <property type="entry name" value="SOLUTE CARRIER FAMILY 12, CATION COTRANSPORTERS"/>
    <property type="match status" value="1"/>
</dbReference>
<dbReference type="FunFam" id="1.20.1740.10:FF:000013">
    <property type="entry name" value="Solute carrier family 12 member"/>
    <property type="match status" value="1"/>
</dbReference>
<feature type="transmembrane region" description="Helical" evidence="7">
    <location>
        <begin position="458"/>
        <end position="480"/>
    </location>
</feature>
<keyword evidence="3" id="KW-0813">Transport</keyword>
<evidence type="ECO:0000259" key="8">
    <source>
        <dbReference type="Pfam" id="PF00324"/>
    </source>
</evidence>
<evidence type="ECO:0000313" key="10">
    <source>
        <dbReference type="EMBL" id="GMH70686.1"/>
    </source>
</evidence>
<dbReference type="PANTHER" id="PTHR11827:SF72">
    <property type="entry name" value="GH08340P"/>
    <property type="match status" value="1"/>
</dbReference>
<comment type="caution">
    <text evidence="10">The sequence shown here is derived from an EMBL/GenBank/DDBJ whole genome shotgun (WGS) entry which is preliminary data.</text>
</comment>
<keyword evidence="11" id="KW-1185">Reference proteome</keyword>
<evidence type="ECO:0000259" key="9">
    <source>
        <dbReference type="Pfam" id="PF03522"/>
    </source>
</evidence>
<keyword evidence="5 7" id="KW-1133">Transmembrane helix</keyword>
<keyword evidence="4 7" id="KW-0812">Transmembrane</keyword>
<comment type="subcellular location">
    <subcellularLocation>
        <location evidence="1">Membrane</location>
        <topology evidence="1">Multi-pass membrane protein</topology>
    </subcellularLocation>
</comment>
<evidence type="ECO:0000256" key="3">
    <source>
        <dbReference type="ARBA" id="ARBA00022448"/>
    </source>
</evidence>
<protein>
    <submittedName>
        <fullName evidence="10">Uncharacterized protein</fullName>
    </submittedName>
</protein>
<feature type="transmembrane region" description="Helical" evidence="7">
    <location>
        <begin position="222"/>
        <end position="241"/>
    </location>
</feature>
<evidence type="ECO:0000313" key="11">
    <source>
        <dbReference type="Proteomes" id="UP001165122"/>
    </source>
</evidence>
<keyword evidence="6 7" id="KW-0472">Membrane</keyword>